<gene>
    <name evidence="5" type="ORF">MHEL_16050</name>
</gene>
<dbReference type="GO" id="GO:0009103">
    <property type="term" value="P:lipopolysaccharide biosynthetic process"/>
    <property type="evidence" value="ECO:0007669"/>
    <property type="project" value="TreeGrafter"/>
</dbReference>
<keyword evidence="2 5" id="KW-0808">Transferase</keyword>
<keyword evidence="1 5" id="KW-0328">Glycosyltransferase</keyword>
<organism evidence="5 6">
    <name type="scientific">Mycolicibacterium helvum</name>
    <dbReference type="NCBI Taxonomy" id="1534349"/>
    <lineage>
        <taxon>Bacteria</taxon>
        <taxon>Bacillati</taxon>
        <taxon>Actinomycetota</taxon>
        <taxon>Actinomycetes</taxon>
        <taxon>Mycobacteriales</taxon>
        <taxon>Mycobacteriaceae</taxon>
        <taxon>Mycolicibacterium</taxon>
    </lineage>
</organism>
<keyword evidence="6" id="KW-1185">Reference proteome</keyword>
<dbReference type="EMBL" id="AP022596">
    <property type="protein sequence ID" value="BBY63362.1"/>
    <property type="molecule type" value="Genomic_DNA"/>
</dbReference>
<dbReference type="Pfam" id="PF00534">
    <property type="entry name" value="Glycos_transf_1"/>
    <property type="match status" value="1"/>
</dbReference>
<dbReference type="PANTHER" id="PTHR46401">
    <property type="entry name" value="GLYCOSYLTRANSFERASE WBBK-RELATED"/>
    <property type="match status" value="1"/>
</dbReference>
<evidence type="ECO:0000259" key="4">
    <source>
        <dbReference type="Pfam" id="PF13439"/>
    </source>
</evidence>
<dbReference type="PANTHER" id="PTHR46401:SF2">
    <property type="entry name" value="GLYCOSYLTRANSFERASE WBBK-RELATED"/>
    <property type="match status" value="1"/>
</dbReference>
<dbReference type="RefSeq" id="WP_163747032.1">
    <property type="nucleotide sequence ID" value="NZ_AP022596.1"/>
</dbReference>
<feature type="domain" description="Glycosyl transferase family 1" evidence="3">
    <location>
        <begin position="175"/>
        <end position="324"/>
    </location>
</feature>
<dbReference type="InterPro" id="IPR028098">
    <property type="entry name" value="Glyco_trans_4-like_N"/>
</dbReference>
<dbReference type="SUPFAM" id="SSF53756">
    <property type="entry name" value="UDP-Glycosyltransferase/glycogen phosphorylase"/>
    <property type="match status" value="1"/>
</dbReference>
<dbReference type="Gene3D" id="3.40.50.2000">
    <property type="entry name" value="Glycogen Phosphorylase B"/>
    <property type="match status" value="2"/>
</dbReference>
<evidence type="ECO:0000256" key="2">
    <source>
        <dbReference type="ARBA" id="ARBA00022679"/>
    </source>
</evidence>
<dbReference type="Proteomes" id="UP000467148">
    <property type="component" value="Chromosome"/>
</dbReference>
<dbReference type="GO" id="GO:0016757">
    <property type="term" value="F:glycosyltransferase activity"/>
    <property type="evidence" value="ECO:0007669"/>
    <property type="project" value="UniProtKB-KW"/>
</dbReference>
<name>A0A7I7T260_9MYCO</name>
<dbReference type="CDD" id="cd03809">
    <property type="entry name" value="GT4_MtfB-like"/>
    <property type="match status" value="1"/>
</dbReference>
<feature type="domain" description="Glycosyltransferase subfamily 4-like N-terminal" evidence="4">
    <location>
        <begin position="98"/>
        <end position="162"/>
    </location>
</feature>
<protein>
    <submittedName>
        <fullName evidence="5">Mannosyltransferase</fullName>
    </submittedName>
</protein>
<dbReference type="InterPro" id="IPR001296">
    <property type="entry name" value="Glyco_trans_1"/>
</dbReference>
<accession>A0A7I7T260</accession>
<evidence type="ECO:0000313" key="5">
    <source>
        <dbReference type="EMBL" id="BBY63362.1"/>
    </source>
</evidence>
<evidence type="ECO:0000259" key="3">
    <source>
        <dbReference type="Pfam" id="PF00534"/>
    </source>
</evidence>
<reference evidence="5 6" key="1">
    <citation type="journal article" date="2019" name="Emerg. Microbes Infect.">
        <title>Comprehensive subspecies identification of 175 nontuberculous mycobacteria species based on 7547 genomic profiles.</title>
        <authorList>
            <person name="Matsumoto Y."/>
            <person name="Kinjo T."/>
            <person name="Motooka D."/>
            <person name="Nabeya D."/>
            <person name="Jung N."/>
            <person name="Uechi K."/>
            <person name="Horii T."/>
            <person name="Iida T."/>
            <person name="Fujita J."/>
            <person name="Nakamura S."/>
        </authorList>
    </citation>
    <scope>NUCLEOTIDE SEQUENCE [LARGE SCALE GENOMIC DNA]</scope>
    <source>
        <strain evidence="5 6">JCM 30396</strain>
    </source>
</reference>
<evidence type="ECO:0000256" key="1">
    <source>
        <dbReference type="ARBA" id="ARBA00022676"/>
    </source>
</evidence>
<proteinExistence type="predicted"/>
<dbReference type="Pfam" id="PF13439">
    <property type="entry name" value="Glyco_transf_4"/>
    <property type="match status" value="1"/>
</dbReference>
<evidence type="ECO:0000313" key="6">
    <source>
        <dbReference type="Proteomes" id="UP000467148"/>
    </source>
</evidence>
<sequence length="358" mass="38743">MTIFVNGKWLAQSPSGTQRYATQVMRSVSSTPAARQITLVLPKDAIEPPWASNFVIVRSRFRGVFFEQVVLPWLTRGKQLYSLCGPAPVVKRNQTLVMHDATPFRFPGNFRPAFVIWYRLMYAVLSRTAKRVVTVSPFSRSELACVLGVPEARFEVAPCGADHIDAHAPSEPAEPLPFEKGSYALIVGNLAPHKNVAAAVAALGDAGVPLAVVGSAQHVLKNVELERRDNVRLLGRVDDRQLEQLYAHAAVLVAPSRYEGFCIPIIEAGRLGCPTVFATGSAMTDAAGEGGLGFDPDDMDKCVELVNRVIAEPTLREQLSAKARANADRFSWARAAHTIFGTEAVADVEAPPSATGRG</sequence>
<dbReference type="AlphaFoldDB" id="A0A7I7T260"/>
<dbReference type="KEGG" id="mhev:MHEL_16050"/>